<keyword evidence="3" id="KW-0732">Signal</keyword>
<dbReference type="InterPro" id="IPR008969">
    <property type="entry name" value="CarboxyPept-like_regulatory"/>
</dbReference>
<keyword evidence="1" id="KW-0998">Cell outer membrane</keyword>
<dbReference type="InterPro" id="IPR037066">
    <property type="entry name" value="Plug_dom_sf"/>
</dbReference>
<keyword evidence="1" id="KW-0813">Transport</keyword>
<dbReference type="NCBIfam" id="TIGR04057">
    <property type="entry name" value="SusC_RagA_signa"/>
    <property type="match status" value="1"/>
</dbReference>
<evidence type="ECO:0000256" key="2">
    <source>
        <dbReference type="SAM" id="MobiDB-lite"/>
    </source>
</evidence>
<keyword evidence="6" id="KW-1185">Reference proteome</keyword>
<comment type="caution">
    <text evidence="5">The sequence shown here is derived from an EMBL/GenBank/DDBJ whole genome shotgun (WGS) entry which is preliminary data.</text>
</comment>
<protein>
    <submittedName>
        <fullName evidence="5">TonB-dependent receptor</fullName>
    </submittedName>
</protein>
<dbReference type="InterPro" id="IPR023996">
    <property type="entry name" value="TonB-dep_OMP_SusC/RagA"/>
</dbReference>
<evidence type="ECO:0000256" key="1">
    <source>
        <dbReference type="PROSITE-ProRule" id="PRU01360"/>
    </source>
</evidence>
<keyword evidence="1" id="KW-0812">Transmembrane</keyword>
<evidence type="ECO:0000313" key="5">
    <source>
        <dbReference type="EMBL" id="MFD2968721.1"/>
    </source>
</evidence>
<dbReference type="EMBL" id="JBHUPB010000010">
    <property type="protein sequence ID" value="MFD2968721.1"/>
    <property type="molecule type" value="Genomic_DNA"/>
</dbReference>
<comment type="subcellular location">
    <subcellularLocation>
        <location evidence="1">Cell outer membrane</location>
        <topology evidence="1">Multi-pass membrane protein</topology>
    </subcellularLocation>
</comment>
<keyword evidence="5" id="KW-0675">Receptor</keyword>
<dbReference type="Gene3D" id="2.60.40.1120">
    <property type="entry name" value="Carboxypeptidase-like, regulatory domain"/>
    <property type="match status" value="1"/>
</dbReference>
<dbReference type="SUPFAM" id="SSF49464">
    <property type="entry name" value="Carboxypeptidase regulatory domain-like"/>
    <property type="match status" value="1"/>
</dbReference>
<feature type="region of interest" description="Disordered" evidence="2">
    <location>
        <begin position="1002"/>
        <end position="1026"/>
    </location>
</feature>
<proteinExistence type="inferred from homology"/>
<keyword evidence="1" id="KW-0472">Membrane</keyword>
<evidence type="ECO:0000313" key="6">
    <source>
        <dbReference type="Proteomes" id="UP001597525"/>
    </source>
</evidence>
<feature type="domain" description="TonB-dependent receptor plug" evidence="4">
    <location>
        <begin position="122"/>
        <end position="230"/>
    </location>
</feature>
<evidence type="ECO:0000259" key="4">
    <source>
        <dbReference type="Pfam" id="PF07715"/>
    </source>
</evidence>
<organism evidence="5 6">
    <name type="scientific">Sphingobacterium bambusae</name>
    <dbReference type="NCBI Taxonomy" id="662858"/>
    <lineage>
        <taxon>Bacteria</taxon>
        <taxon>Pseudomonadati</taxon>
        <taxon>Bacteroidota</taxon>
        <taxon>Sphingobacteriia</taxon>
        <taxon>Sphingobacteriales</taxon>
        <taxon>Sphingobacteriaceae</taxon>
        <taxon>Sphingobacterium</taxon>
    </lineage>
</organism>
<feature type="chain" id="PRO_5046441122" evidence="3">
    <location>
        <begin position="31"/>
        <end position="1026"/>
    </location>
</feature>
<comment type="similarity">
    <text evidence="1">Belongs to the TonB-dependent receptor family.</text>
</comment>
<dbReference type="Gene3D" id="2.170.130.10">
    <property type="entry name" value="TonB-dependent receptor, plug domain"/>
    <property type="match status" value="1"/>
</dbReference>
<name>A0ABW6BH11_9SPHI</name>
<dbReference type="NCBIfam" id="TIGR04056">
    <property type="entry name" value="OMP_RagA_SusC"/>
    <property type="match status" value="1"/>
</dbReference>
<dbReference type="InterPro" id="IPR012910">
    <property type="entry name" value="Plug_dom"/>
</dbReference>
<feature type="signal peptide" evidence="3">
    <location>
        <begin position="1"/>
        <end position="30"/>
    </location>
</feature>
<evidence type="ECO:0000256" key="3">
    <source>
        <dbReference type="SAM" id="SignalP"/>
    </source>
</evidence>
<sequence length="1026" mass="112824">MIKILKFKLCSIRLCILLVLVAISSFEGFAQQNQKKGVVKDAKTNQAISGVSISIGNKPIASTDDSGRFSLDNIEDGVLLSFSILGYETLTKPASASMEVTITPNSEDLEEVVVVGYGQQSKKTISGAIATIPQKQIVDRPVTSLNNALQGVVPGLTVLARPGDVGSDVGGITLRGRGNLGAPEPLYVIDGVILSGGDFARINPRDVESISVLKDAAAASIYGSRAANGVILVKTKQGKEGQSHISYNGSYGLQRAAFLPDYLGAYDYATLRNEAQTNAGRSAQFDQATLEIIRNQSQPDLYPDNDWYDLVLRDNAPLSQHELSFSGGGKTRYYASGSYLNQSSLFPGKSLERYSTRSNTSTDISSKFTVGTNFSLVRDGIKNKSGYLESMSWLSRMVPMMVNKQSNGQWGTVNAGSIDASMANTNPLLVLEEGGRSSEVTHRILGAINGSFRPIEGLSIDGNISYYTQNFYRSLFVNRRDPLTNFFTGELIPGTGRDPNNLNERWTRNHRLLSQLTSTFEKTFGQHYAKVLVGTSYEFYNEREIEVSRNNFPTNNLDAINAGSTDPANTTANGVINTRAFLSYFSRLDYTFSDKYLFGFNLRHDISSQFAPGYRGGTYPSASVGWRLSQENFMKSLDWVSELKIRGSWGVAGNVGNVGFYDYFGGISTGQGAFLGGTWVDGAWPGALPSPLLTWEKKEMTNIGLDFSLFKNKINIQIDAYNALTKDILLSNANSVPLESGISNVPNINSGKVQNRGVELAIDYSNKIGDLQYTIGGNINYIRNRIIDLNGLDELPPNGFYIERVGQAIGAYYMYQSAGLFTSDQEVDNWAFQSSNTSAGDIKYVDQNNDGVIDGNDRVIVGNDVPYKTYGLNFSLNYKGLDLTVMGQGVWDVDAYFNNEAAHAFFNGSGVRRYHLDRWTSDNPDANAAYPRLLRSEDNTQNMVNSSFWLFDASYFRVKNVTIGYSFNDAVLQRIKAKNLRIFLTTNNLLTFRGDKRMKDFDPEVPSGSPSYPQTKTTSLGLSLTF</sequence>
<dbReference type="Pfam" id="PF07715">
    <property type="entry name" value="Plug"/>
    <property type="match status" value="1"/>
</dbReference>
<dbReference type="Proteomes" id="UP001597525">
    <property type="component" value="Unassembled WGS sequence"/>
</dbReference>
<dbReference type="PROSITE" id="PS52016">
    <property type="entry name" value="TONB_DEPENDENT_REC_3"/>
    <property type="match status" value="1"/>
</dbReference>
<keyword evidence="1" id="KW-1134">Transmembrane beta strand</keyword>
<dbReference type="Pfam" id="PF13715">
    <property type="entry name" value="CarbopepD_reg_2"/>
    <property type="match status" value="1"/>
</dbReference>
<dbReference type="SUPFAM" id="SSF56935">
    <property type="entry name" value="Porins"/>
    <property type="match status" value="1"/>
</dbReference>
<accession>A0ABW6BH11</accession>
<reference evidence="6" key="1">
    <citation type="journal article" date="2019" name="Int. J. Syst. Evol. Microbiol.">
        <title>The Global Catalogue of Microorganisms (GCM) 10K type strain sequencing project: providing services to taxonomists for standard genome sequencing and annotation.</title>
        <authorList>
            <consortium name="The Broad Institute Genomics Platform"/>
            <consortium name="The Broad Institute Genome Sequencing Center for Infectious Disease"/>
            <person name="Wu L."/>
            <person name="Ma J."/>
        </authorList>
    </citation>
    <scope>NUCLEOTIDE SEQUENCE [LARGE SCALE GENOMIC DNA]</scope>
    <source>
        <strain evidence="6">KCTC 22814</strain>
    </source>
</reference>
<gene>
    <name evidence="5" type="ORF">ACFS7Y_15075</name>
</gene>
<dbReference type="InterPro" id="IPR039426">
    <property type="entry name" value="TonB-dep_rcpt-like"/>
</dbReference>
<dbReference type="InterPro" id="IPR023997">
    <property type="entry name" value="TonB-dep_OMP_SusC/RagA_CS"/>
</dbReference>
<feature type="compositionally biased region" description="Polar residues" evidence="2">
    <location>
        <begin position="1008"/>
        <end position="1026"/>
    </location>
</feature>
<dbReference type="RefSeq" id="WP_320185010.1">
    <property type="nucleotide sequence ID" value="NZ_CP138332.1"/>
</dbReference>